<dbReference type="KEGG" id="rpm:RSPPHO_02173"/>
<evidence type="ECO:0000313" key="1">
    <source>
        <dbReference type="EMBL" id="CCG08799.1"/>
    </source>
</evidence>
<evidence type="ECO:0000313" key="2">
    <source>
        <dbReference type="Proteomes" id="UP000033220"/>
    </source>
</evidence>
<dbReference type="RefSeq" id="WP_014415433.1">
    <property type="nucleotide sequence ID" value="NC_017059.1"/>
</dbReference>
<gene>
    <name evidence="1" type="ORF">RSPPHO_02173</name>
</gene>
<dbReference type="HOGENOM" id="CLU_3065665_0_0_5"/>
<dbReference type="AlphaFoldDB" id="H6SLD4"/>
<protein>
    <submittedName>
        <fullName evidence="1">Uncharacterized protein</fullName>
    </submittedName>
</protein>
<organism evidence="1 2">
    <name type="scientific">Pararhodospirillum photometricum DSM 122</name>
    <dbReference type="NCBI Taxonomy" id="1150469"/>
    <lineage>
        <taxon>Bacteria</taxon>
        <taxon>Pseudomonadati</taxon>
        <taxon>Pseudomonadota</taxon>
        <taxon>Alphaproteobacteria</taxon>
        <taxon>Rhodospirillales</taxon>
        <taxon>Rhodospirillaceae</taxon>
        <taxon>Pararhodospirillum</taxon>
    </lineage>
</organism>
<accession>H6SLD4</accession>
<dbReference type="EMBL" id="HE663493">
    <property type="protein sequence ID" value="CCG08799.1"/>
    <property type="molecule type" value="Genomic_DNA"/>
</dbReference>
<proteinExistence type="predicted"/>
<reference evidence="1 2" key="1">
    <citation type="submission" date="2012-02" db="EMBL/GenBank/DDBJ databases">
        <title>Shotgun genome sequence of Phaeospirillum photometricum DSM 122.</title>
        <authorList>
            <person name="Duquesne K."/>
            <person name="Sturgis J."/>
        </authorList>
    </citation>
    <scope>NUCLEOTIDE SEQUENCE [LARGE SCALE GENOMIC DNA]</scope>
    <source>
        <strain evidence="2">DSM122</strain>
    </source>
</reference>
<sequence>MSSYHIAGSLDGLFVALFEEIGGIHANTTGEGTWPALMILNALLLAAGPICRL</sequence>
<dbReference type="Proteomes" id="UP000033220">
    <property type="component" value="Chromosome DSM 122"/>
</dbReference>
<keyword evidence="2" id="KW-1185">Reference proteome</keyword>
<name>H6SLD4_PARPM</name>